<dbReference type="InParanoid" id="A0A0P0Y8I1"/>
<accession>A0A0P0Y8I1</accession>
<evidence type="ECO:0000313" key="2">
    <source>
        <dbReference type="EMBL" id="BAT16504.1"/>
    </source>
</evidence>
<proteinExistence type="predicted"/>
<evidence type="ECO:0000313" key="3">
    <source>
        <dbReference type="Proteomes" id="UP000059680"/>
    </source>
</evidence>
<feature type="transmembrane region" description="Helical" evidence="1">
    <location>
        <begin position="45"/>
        <end position="73"/>
    </location>
</feature>
<evidence type="ECO:0000256" key="1">
    <source>
        <dbReference type="SAM" id="Phobius"/>
    </source>
</evidence>
<sequence length="122" mass="12860">MYTPHSYARLLATVSAAAFVVGAFRSQSGERRRREDGVETYYRCTVLVAGVFAGASSLALLAAAVGIASYVALEAAAAAPCWEERRLGVAAAGQPEQGRRGHGCPSYGSNKTMLELFEDEAA</sequence>
<keyword evidence="1" id="KW-0812">Transmembrane</keyword>
<dbReference type="Proteomes" id="UP000059680">
    <property type="component" value="Chromosome 12"/>
</dbReference>
<keyword evidence="3" id="KW-1185">Reference proteome</keyword>
<organism evidence="2 3">
    <name type="scientific">Oryza sativa subsp. japonica</name>
    <name type="common">Rice</name>
    <dbReference type="NCBI Taxonomy" id="39947"/>
    <lineage>
        <taxon>Eukaryota</taxon>
        <taxon>Viridiplantae</taxon>
        <taxon>Streptophyta</taxon>
        <taxon>Embryophyta</taxon>
        <taxon>Tracheophyta</taxon>
        <taxon>Spermatophyta</taxon>
        <taxon>Magnoliopsida</taxon>
        <taxon>Liliopsida</taxon>
        <taxon>Poales</taxon>
        <taxon>Poaceae</taxon>
        <taxon>BOP clade</taxon>
        <taxon>Oryzoideae</taxon>
        <taxon>Oryzeae</taxon>
        <taxon>Oryzinae</taxon>
        <taxon>Oryza</taxon>
        <taxon>Oryza sativa</taxon>
    </lineage>
</organism>
<dbReference type="STRING" id="39947.A0A0P0Y8I1"/>
<reference evidence="2 3" key="2">
    <citation type="journal article" date="2013" name="Plant Cell Physiol.">
        <title>Rice Annotation Project Database (RAP-DB): an integrative and interactive database for rice genomics.</title>
        <authorList>
            <person name="Sakai H."/>
            <person name="Lee S.S."/>
            <person name="Tanaka T."/>
            <person name="Numa H."/>
            <person name="Kim J."/>
            <person name="Kawahara Y."/>
            <person name="Wakimoto H."/>
            <person name="Yang C.C."/>
            <person name="Iwamoto M."/>
            <person name="Abe T."/>
            <person name="Yamada Y."/>
            <person name="Muto A."/>
            <person name="Inokuchi H."/>
            <person name="Ikemura T."/>
            <person name="Matsumoto T."/>
            <person name="Sasaki T."/>
            <person name="Itoh T."/>
        </authorList>
    </citation>
    <scope>NUCLEOTIDE SEQUENCE [LARGE SCALE GENOMIC DNA]</scope>
    <source>
        <strain evidence="3">cv. Nipponbare</strain>
    </source>
</reference>
<dbReference type="FunCoup" id="A0A0P0Y8I1">
    <property type="interactions" value="200"/>
</dbReference>
<dbReference type="EMBL" id="AP014968">
    <property type="protein sequence ID" value="BAT16504.1"/>
    <property type="molecule type" value="Genomic_DNA"/>
</dbReference>
<gene>
    <name evidence="2" type="ordered locus">Os12g0242200</name>
    <name evidence="2" type="ORF">OSNPB_120242200</name>
</gene>
<reference evidence="3" key="1">
    <citation type="journal article" date="2005" name="Nature">
        <title>The map-based sequence of the rice genome.</title>
        <authorList>
            <consortium name="International rice genome sequencing project (IRGSP)"/>
            <person name="Matsumoto T."/>
            <person name="Wu J."/>
            <person name="Kanamori H."/>
            <person name="Katayose Y."/>
            <person name="Fujisawa M."/>
            <person name="Namiki N."/>
            <person name="Mizuno H."/>
            <person name="Yamamoto K."/>
            <person name="Antonio B.A."/>
            <person name="Baba T."/>
            <person name="Sakata K."/>
            <person name="Nagamura Y."/>
            <person name="Aoki H."/>
            <person name="Arikawa K."/>
            <person name="Arita K."/>
            <person name="Bito T."/>
            <person name="Chiden Y."/>
            <person name="Fujitsuka N."/>
            <person name="Fukunaka R."/>
            <person name="Hamada M."/>
            <person name="Harada C."/>
            <person name="Hayashi A."/>
            <person name="Hijishita S."/>
            <person name="Honda M."/>
            <person name="Hosokawa S."/>
            <person name="Ichikawa Y."/>
            <person name="Idonuma A."/>
            <person name="Iijima M."/>
            <person name="Ikeda M."/>
            <person name="Ikeno M."/>
            <person name="Ito K."/>
            <person name="Ito S."/>
            <person name="Ito T."/>
            <person name="Ito Y."/>
            <person name="Ito Y."/>
            <person name="Iwabuchi A."/>
            <person name="Kamiya K."/>
            <person name="Karasawa W."/>
            <person name="Kurita K."/>
            <person name="Katagiri S."/>
            <person name="Kikuta A."/>
            <person name="Kobayashi H."/>
            <person name="Kobayashi N."/>
            <person name="Machita K."/>
            <person name="Maehara T."/>
            <person name="Masukawa M."/>
            <person name="Mizubayashi T."/>
            <person name="Mukai Y."/>
            <person name="Nagasaki H."/>
            <person name="Nagata Y."/>
            <person name="Naito S."/>
            <person name="Nakashima M."/>
            <person name="Nakama Y."/>
            <person name="Nakamichi Y."/>
            <person name="Nakamura M."/>
            <person name="Meguro A."/>
            <person name="Negishi M."/>
            <person name="Ohta I."/>
            <person name="Ohta T."/>
            <person name="Okamoto M."/>
            <person name="Ono N."/>
            <person name="Saji S."/>
            <person name="Sakaguchi M."/>
            <person name="Sakai K."/>
            <person name="Shibata M."/>
            <person name="Shimokawa T."/>
            <person name="Song J."/>
            <person name="Takazaki Y."/>
            <person name="Terasawa K."/>
            <person name="Tsugane M."/>
            <person name="Tsuji K."/>
            <person name="Ueda S."/>
            <person name="Waki K."/>
            <person name="Yamagata H."/>
            <person name="Yamamoto M."/>
            <person name="Yamamoto S."/>
            <person name="Yamane H."/>
            <person name="Yoshiki S."/>
            <person name="Yoshihara R."/>
            <person name="Yukawa K."/>
            <person name="Zhong H."/>
            <person name="Yano M."/>
            <person name="Yuan Q."/>
            <person name="Ouyang S."/>
            <person name="Liu J."/>
            <person name="Jones K.M."/>
            <person name="Gansberger K."/>
            <person name="Moffat K."/>
            <person name="Hill J."/>
            <person name="Bera J."/>
            <person name="Fadrosh D."/>
            <person name="Jin S."/>
            <person name="Johri S."/>
            <person name="Kim M."/>
            <person name="Overton L."/>
            <person name="Reardon M."/>
            <person name="Tsitrin T."/>
            <person name="Vuong H."/>
            <person name="Weaver B."/>
            <person name="Ciecko A."/>
            <person name="Tallon L."/>
            <person name="Jackson J."/>
            <person name="Pai G."/>
            <person name="Aken S.V."/>
            <person name="Utterback T."/>
            <person name="Reidmuller S."/>
            <person name="Feldblyum T."/>
            <person name="Hsiao J."/>
            <person name="Zismann V."/>
            <person name="Iobst S."/>
            <person name="de Vazeille A.R."/>
            <person name="Buell C.R."/>
            <person name="Ying K."/>
            <person name="Li Y."/>
            <person name="Lu T."/>
            <person name="Huang Y."/>
            <person name="Zhao Q."/>
            <person name="Feng Q."/>
            <person name="Zhang L."/>
            <person name="Zhu J."/>
            <person name="Weng Q."/>
            <person name="Mu J."/>
            <person name="Lu Y."/>
            <person name="Fan D."/>
            <person name="Liu Y."/>
            <person name="Guan J."/>
            <person name="Zhang Y."/>
            <person name="Yu S."/>
            <person name="Liu X."/>
            <person name="Zhang Y."/>
            <person name="Hong G."/>
            <person name="Han B."/>
            <person name="Choisne N."/>
            <person name="Demange N."/>
            <person name="Orjeda G."/>
            <person name="Samain S."/>
            <person name="Cattolico L."/>
            <person name="Pelletier E."/>
            <person name="Couloux A."/>
            <person name="Segurens B."/>
            <person name="Wincker P."/>
            <person name="D'Hont A."/>
            <person name="Scarpelli C."/>
            <person name="Weissenbach J."/>
            <person name="Salanoubat M."/>
            <person name="Quetier F."/>
            <person name="Yu Y."/>
            <person name="Kim H.R."/>
            <person name="Rambo T."/>
            <person name="Currie J."/>
            <person name="Collura K."/>
            <person name="Luo M."/>
            <person name="Yang T."/>
            <person name="Ammiraju J.S.S."/>
            <person name="Engler F."/>
            <person name="Soderlund C."/>
            <person name="Wing R.A."/>
            <person name="Palmer L.E."/>
            <person name="de la Bastide M."/>
            <person name="Spiegel L."/>
            <person name="Nascimento L."/>
            <person name="Zutavern T."/>
            <person name="O'Shaughnessy A."/>
            <person name="Dike S."/>
            <person name="Dedhia N."/>
            <person name="Preston R."/>
            <person name="Balija V."/>
            <person name="McCombie W.R."/>
            <person name="Chow T."/>
            <person name="Chen H."/>
            <person name="Chung M."/>
            <person name="Chen C."/>
            <person name="Shaw J."/>
            <person name="Wu H."/>
            <person name="Hsiao K."/>
            <person name="Chao Y."/>
            <person name="Chu M."/>
            <person name="Cheng C."/>
            <person name="Hour A."/>
            <person name="Lee P."/>
            <person name="Lin S."/>
            <person name="Lin Y."/>
            <person name="Liou J."/>
            <person name="Liu S."/>
            <person name="Hsing Y."/>
            <person name="Raghuvanshi S."/>
            <person name="Mohanty A."/>
            <person name="Bharti A.K."/>
            <person name="Gaur A."/>
            <person name="Gupta V."/>
            <person name="Kumar D."/>
            <person name="Ravi V."/>
            <person name="Vij S."/>
            <person name="Kapur A."/>
            <person name="Khurana P."/>
            <person name="Khurana P."/>
            <person name="Khurana J.P."/>
            <person name="Tyagi A.K."/>
            <person name="Gaikwad K."/>
            <person name="Singh A."/>
            <person name="Dalal V."/>
            <person name="Srivastava S."/>
            <person name="Dixit A."/>
            <person name="Pal A.K."/>
            <person name="Ghazi I.A."/>
            <person name="Yadav M."/>
            <person name="Pandit A."/>
            <person name="Bhargava A."/>
            <person name="Sureshbabu K."/>
            <person name="Batra K."/>
            <person name="Sharma T.R."/>
            <person name="Mohapatra T."/>
            <person name="Singh N.K."/>
            <person name="Messing J."/>
            <person name="Nelson A.B."/>
            <person name="Fuks G."/>
            <person name="Kavchok S."/>
            <person name="Keizer G."/>
            <person name="Linton E."/>
            <person name="Llaca V."/>
            <person name="Song R."/>
            <person name="Tanyolac B."/>
            <person name="Young S."/>
            <person name="Ho-Il K."/>
            <person name="Hahn J.H."/>
            <person name="Sangsakoo G."/>
            <person name="Vanavichit A."/>
            <person name="de Mattos Luiz.A.T."/>
            <person name="Zimmer P.D."/>
            <person name="Malone G."/>
            <person name="Dellagostin O."/>
            <person name="de Oliveira A.C."/>
            <person name="Bevan M."/>
            <person name="Bancroft I."/>
            <person name="Minx P."/>
            <person name="Cordum H."/>
            <person name="Wilson R."/>
            <person name="Cheng Z."/>
            <person name="Jin W."/>
            <person name="Jiang J."/>
            <person name="Leong S.A."/>
            <person name="Iwama H."/>
            <person name="Gojobori T."/>
            <person name="Itoh T."/>
            <person name="Niimura Y."/>
            <person name="Fujii Y."/>
            <person name="Habara T."/>
            <person name="Sakai H."/>
            <person name="Sato Y."/>
            <person name="Wilson G."/>
            <person name="Kumar K."/>
            <person name="McCouch S."/>
            <person name="Juretic N."/>
            <person name="Hoen D."/>
            <person name="Wright S."/>
            <person name="Bruskiewich R."/>
            <person name="Bureau T."/>
            <person name="Miyao A."/>
            <person name="Hirochika H."/>
            <person name="Nishikawa T."/>
            <person name="Kadowaki K."/>
            <person name="Sugiura M."/>
            <person name="Burr B."/>
            <person name="Sasaki T."/>
        </authorList>
    </citation>
    <scope>NUCLEOTIDE SEQUENCE [LARGE SCALE GENOMIC DNA]</scope>
    <source>
        <strain evidence="3">cv. Nipponbare</strain>
    </source>
</reference>
<keyword evidence="1" id="KW-1133">Transmembrane helix</keyword>
<dbReference type="Gramene" id="Os12t0242200-00">
    <property type="protein sequence ID" value="Os12t0242200-00"/>
    <property type="gene ID" value="Os12g0242200"/>
</dbReference>
<name>A0A0P0Y8I1_ORYSJ</name>
<protein>
    <submittedName>
        <fullName evidence="2">Os12g0242200 protein</fullName>
    </submittedName>
</protein>
<feature type="transmembrane region" description="Helical" evidence="1">
    <location>
        <begin position="6"/>
        <end position="24"/>
    </location>
</feature>
<keyword evidence="1" id="KW-0472">Membrane</keyword>
<dbReference type="AlphaFoldDB" id="A0A0P0Y8I1"/>
<dbReference type="PaxDb" id="39947-A0A0P0Y8I1"/>
<reference evidence="2 3" key="3">
    <citation type="journal article" date="2013" name="Rice">
        <title>Improvement of the Oryza sativa Nipponbare reference genome using next generation sequence and optical map data.</title>
        <authorList>
            <person name="Kawahara Y."/>
            <person name="de la Bastide M."/>
            <person name="Hamilton J.P."/>
            <person name="Kanamori H."/>
            <person name="McCombie W.R."/>
            <person name="Ouyang S."/>
            <person name="Schwartz D.C."/>
            <person name="Tanaka T."/>
            <person name="Wu J."/>
            <person name="Zhou S."/>
            <person name="Childs K.L."/>
            <person name="Davidson R.M."/>
            <person name="Lin H."/>
            <person name="Quesada-Ocampo L."/>
            <person name="Vaillancourt B."/>
            <person name="Sakai H."/>
            <person name="Lee S.S."/>
            <person name="Kim J."/>
            <person name="Numa H."/>
            <person name="Itoh T."/>
            <person name="Buell C.R."/>
            <person name="Matsumoto T."/>
        </authorList>
    </citation>
    <scope>NUCLEOTIDE SEQUENCE [LARGE SCALE GENOMIC DNA]</scope>
    <source>
        <strain evidence="3">cv. Nipponbare</strain>
    </source>
</reference>